<dbReference type="EMBL" id="ML210160">
    <property type="protein sequence ID" value="TFK27933.1"/>
    <property type="molecule type" value="Genomic_DNA"/>
</dbReference>
<dbReference type="GO" id="GO:0033499">
    <property type="term" value="P:galactose catabolic process via UDP-galactose, Leloir pathway"/>
    <property type="evidence" value="ECO:0007669"/>
    <property type="project" value="TreeGrafter"/>
</dbReference>
<dbReference type="SUPFAM" id="SSF74650">
    <property type="entry name" value="Galactose mutarotase-like"/>
    <property type="match status" value="1"/>
</dbReference>
<dbReference type="GO" id="GO:0006006">
    <property type="term" value="P:glucose metabolic process"/>
    <property type="evidence" value="ECO:0007669"/>
    <property type="project" value="TreeGrafter"/>
</dbReference>
<dbReference type="Gene3D" id="2.70.98.10">
    <property type="match status" value="1"/>
</dbReference>
<evidence type="ECO:0000313" key="2">
    <source>
        <dbReference type="Proteomes" id="UP000307440"/>
    </source>
</evidence>
<evidence type="ECO:0000313" key="1">
    <source>
        <dbReference type="EMBL" id="TFK27933.1"/>
    </source>
</evidence>
<gene>
    <name evidence="1" type="ORF">FA15DRAFT_692200</name>
</gene>
<dbReference type="STRING" id="230819.A0A5C3L5V4"/>
<dbReference type="InterPro" id="IPR011013">
    <property type="entry name" value="Gal_mutarotase_sf_dom"/>
</dbReference>
<reference evidence="1 2" key="1">
    <citation type="journal article" date="2019" name="Nat. Ecol. Evol.">
        <title>Megaphylogeny resolves global patterns of mushroom evolution.</title>
        <authorList>
            <person name="Varga T."/>
            <person name="Krizsan K."/>
            <person name="Foldi C."/>
            <person name="Dima B."/>
            <person name="Sanchez-Garcia M."/>
            <person name="Sanchez-Ramirez S."/>
            <person name="Szollosi G.J."/>
            <person name="Szarkandi J.G."/>
            <person name="Papp V."/>
            <person name="Albert L."/>
            <person name="Andreopoulos W."/>
            <person name="Angelini C."/>
            <person name="Antonin V."/>
            <person name="Barry K.W."/>
            <person name="Bougher N.L."/>
            <person name="Buchanan P."/>
            <person name="Buyck B."/>
            <person name="Bense V."/>
            <person name="Catcheside P."/>
            <person name="Chovatia M."/>
            <person name="Cooper J."/>
            <person name="Damon W."/>
            <person name="Desjardin D."/>
            <person name="Finy P."/>
            <person name="Geml J."/>
            <person name="Haridas S."/>
            <person name="Hughes K."/>
            <person name="Justo A."/>
            <person name="Karasinski D."/>
            <person name="Kautmanova I."/>
            <person name="Kiss B."/>
            <person name="Kocsube S."/>
            <person name="Kotiranta H."/>
            <person name="LaButti K.M."/>
            <person name="Lechner B.E."/>
            <person name="Liimatainen K."/>
            <person name="Lipzen A."/>
            <person name="Lukacs Z."/>
            <person name="Mihaltcheva S."/>
            <person name="Morgado L.N."/>
            <person name="Niskanen T."/>
            <person name="Noordeloos M.E."/>
            <person name="Ohm R.A."/>
            <person name="Ortiz-Santana B."/>
            <person name="Ovrebo C."/>
            <person name="Racz N."/>
            <person name="Riley R."/>
            <person name="Savchenko A."/>
            <person name="Shiryaev A."/>
            <person name="Soop K."/>
            <person name="Spirin V."/>
            <person name="Szebenyi C."/>
            <person name="Tomsovsky M."/>
            <person name="Tulloss R.E."/>
            <person name="Uehling J."/>
            <person name="Grigoriev I.V."/>
            <person name="Vagvolgyi C."/>
            <person name="Papp T."/>
            <person name="Martin F.M."/>
            <person name="Miettinen O."/>
            <person name="Hibbett D.S."/>
            <person name="Nagy L.G."/>
        </authorList>
    </citation>
    <scope>NUCLEOTIDE SEQUENCE [LARGE SCALE GENOMIC DNA]</scope>
    <source>
        <strain evidence="1 2">CBS 121175</strain>
    </source>
</reference>
<name>A0A5C3L5V4_COPMA</name>
<dbReference type="OrthoDB" id="274691at2759"/>
<organism evidence="1 2">
    <name type="scientific">Coprinopsis marcescibilis</name>
    <name type="common">Agaric fungus</name>
    <name type="synonym">Psathyrella marcescibilis</name>
    <dbReference type="NCBI Taxonomy" id="230819"/>
    <lineage>
        <taxon>Eukaryota</taxon>
        <taxon>Fungi</taxon>
        <taxon>Dikarya</taxon>
        <taxon>Basidiomycota</taxon>
        <taxon>Agaricomycotina</taxon>
        <taxon>Agaricomycetes</taxon>
        <taxon>Agaricomycetidae</taxon>
        <taxon>Agaricales</taxon>
        <taxon>Agaricineae</taxon>
        <taxon>Psathyrellaceae</taxon>
        <taxon>Coprinopsis</taxon>
    </lineage>
</organism>
<sequence length="429" mass="46433">MAEFQPVEVKNGALKLEVLPYGVTIHRFLAEVNGKTHDLVIGPEHPEDHKKQKYTNTIVGRYANRIPVATHTLERAGITSQFEAQANGMMFGQMLFHLRCELKLSPSETPRVSLHGGPVGWDAVSWTEVKSNPSLFTEAEISQLTGLSSDSYTIFRYVSPDGDQGYPGKLVAETLIAVVKGPEERSLGSVVIVYRAKLDEGEKKVVTPVNLTQHWGFNLDASLEGHSLSTKGNTLVLQADQMVVRDADSLSTGFANTAQIPAHTHGGKAIGELYPEGGYDPSLTPLPDDYYLLKQGAASAAPTRIPQTEFTSDLDLIKDLIQPATATRIAAAKLTSKASGLTLAFDSNQHGLMVYTNGLSSVSKGARKLFHGGSGISGNGDAYGPGDAVFVEFHHPLAAFLESENKDKEDTLLTSDEIYHNFVKCEVLI</sequence>
<proteinExistence type="predicted"/>
<dbReference type="PANTHER" id="PTHR10091">
    <property type="entry name" value="ALDOSE-1-EPIMERASE"/>
    <property type="match status" value="1"/>
</dbReference>
<dbReference type="PANTHER" id="PTHR10091:SF0">
    <property type="entry name" value="GALACTOSE MUTAROTASE"/>
    <property type="match status" value="1"/>
</dbReference>
<dbReference type="Proteomes" id="UP000307440">
    <property type="component" value="Unassembled WGS sequence"/>
</dbReference>
<dbReference type="GO" id="GO:0004034">
    <property type="term" value="F:aldose 1-epimerase activity"/>
    <property type="evidence" value="ECO:0007669"/>
    <property type="project" value="TreeGrafter"/>
</dbReference>
<dbReference type="InterPro" id="IPR014718">
    <property type="entry name" value="GH-type_carb-bd"/>
</dbReference>
<dbReference type="GO" id="GO:0030246">
    <property type="term" value="F:carbohydrate binding"/>
    <property type="evidence" value="ECO:0007669"/>
    <property type="project" value="InterPro"/>
</dbReference>
<dbReference type="InterPro" id="IPR008183">
    <property type="entry name" value="Aldose_1/G6P_1-epimerase"/>
</dbReference>
<accession>A0A5C3L5V4</accession>
<keyword evidence="2" id="KW-1185">Reference proteome</keyword>
<protein>
    <submittedName>
        <fullName evidence="1">Galactose mutarotase-like protein</fullName>
    </submittedName>
</protein>
<dbReference type="AlphaFoldDB" id="A0A5C3L5V4"/>
<dbReference type="Pfam" id="PF01263">
    <property type="entry name" value="Aldose_epim"/>
    <property type="match status" value="1"/>
</dbReference>